<evidence type="ECO:0000313" key="2">
    <source>
        <dbReference type="Proteomes" id="UP000199627"/>
    </source>
</evidence>
<proteinExistence type="predicted"/>
<dbReference type="AlphaFoldDB" id="A0A1H1BMQ6"/>
<accession>A0A1H1BMQ6</accession>
<name>A0A1H1BMQ6_9FLAO</name>
<dbReference type="STRING" id="311333.SAMN05421664_1941"/>
<organism evidence="1 2">
    <name type="scientific">Chryseobacterium soldanellicola</name>
    <dbReference type="NCBI Taxonomy" id="311333"/>
    <lineage>
        <taxon>Bacteria</taxon>
        <taxon>Pseudomonadati</taxon>
        <taxon>Bacteroidota</taxon>
        <taxon>Flavobacteriia</taxon>
        <taxon>Flavobacteriales</taxon>
        <taxon>Weeksellaceae</taxon>
        <taxon>Chryseobacterium group</taxon>
        <taxon>Chryseobacterium</taxon>
    </lineage>
</organism>
<protein>
    <submittedName>
        <fullName evidence="1">Uncharacterized protein</fullName>
    </submittedName>
</protein>
<sequence length="32" mass="3677">MKNLPYRDMLPASSISFTYKLSILGLLTNLYL</sequence>
<reference evidence="2" key="1">
    <citation type="submission" date="2016-10" db="EMBL/GenBank/DDBJ databases">
        <authorList>
            <person name="Varghese N."/>
            <person name="Submissions S."/>
        </authorList>
    </citation>
    <scope>NUCLEOTIDE SEQUENCE [LARGE SCALE GENOMIC DNA]</scope>
    <source>
        <strain evidence="2">DSM 17072</strain>
    </source>
</reference>
<gene>
    <name evidence="1" type="ORF">SAMN05421664_1941</name>
</gene>
<dbReference type="Proteomes" id="UP000199627">
    <property type="component" value="Unassembled WGS sequence"/>
</dbReference>
<dbReference type="EMBL" id="FNKL01000002">
    <property type="protein sequence ID" value="SDQ53305.1"/>
    <property type="molecule type" value="Genomic_DNA"/>
</dbReference>
<keyword evidence="2" id="KW-1185">Reference proteome</keyword>
<evidence type="ECO:0000313" key="1">
    <source>
        <dbReference type="EMBL" id="SDQ53305.1"/>
    </source>
</evidence>